<dbReference type="SMART" id="SM00506">
    <property type="entry name" value="A1pp"/>
    <property type="match status" value="1"/>
</dbReference>
<dbReference type="GO" id="GO:0044220">
    <property type="term" value="C:host cell perinuclear region of cytoplasm"/>
    <property type="evidence" value="ECO:0007669"/>
    <property type="project" value="UniProtKB-SubCell"/>
</dbReference>
<dbReference type="GO" id="GO:0033644">
    <property type="term" value="C:host cell membrane"/>
    <property type="evidence" value="ECO:0007669"/>
    <property type="project" value="UniProtKB-SubCell"/>
</dbReference>
<evidence type="ECO:0000256" key="3">
    <source>
        <dbReference type="ARBA" id="ARBA00004407"/>
    </source>
</evidence>
<keyword evidence="26" id="KW-1043">Host membrane</keyword>
<dbReference type="Gene3D" id="1.10.8.1190">
    <property type="match status" value="2"/>
</dbReference>
<dbReference type="PROSITE" id="PS51124">
    <property type="entry name" value="PEPTIDASE_C16"/>
    <property type="match status" value="1"/>
</dbReference>
<proteinExistence type="inferred from homology"/>
<dbReference type="InterPro" id="IPR018995">
    <property type="entry name" value="RNA_synth_NSP10_CoV"/>
</dbReference>
<dbReference type="PROSITE" id="PS51442">
    <property type="entry name" value="M_PRO"/>
    <property type="match status" value="1"/>
</dbReference>
<feature type="domain" description="Macro" evidence="43">
    <location>
        <begin position="1271"/>
        <end position="1442"/>
    </location>
</feature>
<feature type="transmembrane region" description="Helical" evidence="41">
    <location>
        <begin position="2752"/>
        <end position="2776"/>
    </location>
</feature>
<evidence type="ECO:0000256" key="39">
    <source>
        <dbReference type="PROSITE-ProRule" id="PRU00444"/>
    </source>
</evidence>
<dbReference type="CDD" id="cd21557">
    <property type="entry name" value="Macro_X_Nsp3-like"/>
    <property type="match status" value="1"/>
</dbReference>
<dbReference type="PROSITE" id="PS51993">
    <property type="entry name" value="COV_3ECTO"/>
    <property type="match status" value="1"/>
</dbReference>
<keyword evidence="16" id="KW-0677">Repeat</keyword>
<dbReference type="InterPro" id="IPR044353">
    <property type="entry name" value="Nsp3_Ubl2_dom_CoV"/>
</dbReference>
<dbReference type="GO" id="GO:0004519">
    <property type="term" value="F:endonuclease activity"/>
    <property type="evidence" value="ECO:0007669"/>
    <property type="project" value="UniProtKB-KW"/>
</dbReference>
<evidence type="ECO:0000256" key="19">
    <source>
        <dbReference type="ARBA" id="ARBA00022771"/>
    </source>
</evidence>
<feature type="transmembrane region" description="Helical" evidence="41">
    <location>
        <begin position="3098"/>
        <end position="3121"/>
    </location>
</feature>
<dbReference type="Gene3D" id="2.60.120.1680">
    <property type="match status" value="1"/>
</dbReference>
<evidence type="ECO:0000259" key="48">
    <source>
        <dbReference type="PROSITE" id="PS51946"/>
    </source>
</evidence>
<dbReference type="Gene3D" id="3.40.220.10">
    <property type="entry name" value="Leucine Aminopeptidase, subunit E, domain 1"/>
    <property type="match status" value="1"/>
</dbReference>
<evidence type="ECO:0000256" key="23">
    <source>
        <dbReference type="ARBA" id="ARBA00022809"/>
    </source>
</evidence>
<comment type="catalytic activity">
    <reaction evidence="1">
        <text>Thiol-dependent hydrolysis of ester, thioester, amide, peptide and isopeptide bonds formed by the C-terminal Gly of ubiquitin (a 76-residue protein attached to proteins as an intracellular targeting signal).</text>
        <dbReference type="EC" id="3.4.19.12"/>
    </reaction>
</comment>
<feature type="transmembrane region" description="Helical" evidence="41">
    <location>
        <begin position="2312"/>
        <end position="2337"/>
    </location>
</feature>
<evidence type="ECO:0000259" key="54">
    <source>
        <dbReference type="PROSITE" id="PS51992"/>
    </source>
</evidence>
<evidence type="ECO:0000259" key="43">
    <source>
        <dbReference type="PROSITE" id="PS51154"/>
    </source>
</evidence>
<dbReference type="SUPFAM" id="SSF50494">
    <property type="entry name" value="Trypsin-like serine proteases"/>
    <property type="match status" value="1"/>
</dbReference>
<keyword evidence="23" id="KW-1193">Eukaryotic host translation shutoff by virus</keyword>
<dbReference type="PROSITE" id="PS51992">
    <property type="entry name" value="COV_NSP3_Y"/>
    <property type="match status" value="1"/>
</dbReference>
<dbReference type="GO" id="GO:0003968">
    <property type="term" value="F:RNA-directed RNA polymerase activity"/>
    <property type="evidence" value="ECO:0007669"/>
    <property type="project" value="InterPro"/>
</dbReference>
<keyword evidence="21" id="KW-0378">Hydrolase</keyword>
<dbReference type="InterPro" id="IPR038123">
    <property type="entry name" value="NSP4_C_sf_CoV"/>
</dbReference>
<dbReference type="InterPro" id="IPR043503">
    <property type="entry name" value="PLpro_palm_finger_dom_CoV"/>
</dbReference>
<keyword evidence="32 41" id="KW-0472">Membrane</keyword>
<dbReference type="InterPro" id="IPR044357">
    <property type="entry name" value="NSP3_Ubl1_dom_CoV"/>
</dbReference>
<dbReference type="SUPFAM" id="SSF144246">
    <property type="entry name" value="Coronavirus NSP10-like"/>
    <property type="match status" value="1"/>
</dbReference>
<feature type="domain" description="Ubiquitin-like" evidence="46">
    <location>
        <begin position="1563"/>
        <end position="1618"/>
    </location>
</feature>
<keyword evidence="33" id="KW-1015">Disulfide bond</keyword>
<evidence type="ECO:0000256" key="34">
    <source>
        <dbReference type="ARBA" id="ARBA00023200"/>
    </source>
</evidence>
<evidence type="ECO:0000256" key="22">
    <source>
        <dbReference type="ARBA" id="ARBA00022807"/>
    </source>
</evidence>
<feature type="transmembrane region" description="Helical" evidence="41">
    <location>
        <begin position="3757"/>
        <end position="3778"/>
    </location>
</feature>
<evidence type="ECO:0000256" key="36">
    <source>
        <dbReference type="ARBA" id="ARBA00023247"/>
    </source>
</evidence>
<dbReference type="SUPFAM" id="SSF52949">
    <property type="entry name" value="Macro domain-like"/>
    <property type="match status" value="1"/>
</dbReference>
<keyword evidence="9" id="KW-1090">Inhibition of host innate immune response by virus</keyword>
<dbReference type="Pfam" id="PF08715">
    <property type="entry name" value="CoV_peptidase"/>
    <property type="match status" value="1"/>
</dbReference>
<dbReference type="GO" id="GO:0032259">
    <property type="term" value="P:methylation"/>
    <property type="evidence" value="ECO:0007669"/>
    <property type="project" value="UniProtKB-KW"/>
</dbReference>
<evidence type="ECO:0000256" key="31">
    <source>
        <dbReference type="ARBA" id="ARBA00023050"/>
    </source>
</evidence>
<evidence type="ECO:0000256" key="20">
    <source>
        <dbReference type="ARBA" id="ARBA00022786"/>
    </source>
</evidence>
<dbReference type="InterPro" id="IPR014822">
    <property type="entry name" value="NSP9_CoV"/>
</dbReference>
<dbReference type="Pfam" id="PF16348">
    <property type="entry name" value="CoV_NSP4_C"/>
    <property type="match status" value="1"/>
</dbReference>
<dbReference type="InterPro" id="IPR013016">
    <property type="entry name" value="Peptidase_C16_CoV"/>
</dbReference>
<dbReference type="Pfam" id="PF08710">
    <property type="entry name" value="CoV_NSP9"/>
    <property type="match status" value="1"/>
</dbReference>
<dbReference type="InterPro" id="IPR022570">
    <property type="entry name" value="B-CoV_A_NSP1"/>
</dbReference>
<feature type="transmembrane region" description="Helical" evidence="41">
    <location>
        <begin position="3666"/>
        <end position="3682"/>
    </location>
</feature>
<evidence type="ECO:0000313" key="57">
    <source>
        <dbReference type="EMBL" id="WCZ56011.1"/>
    </source>
</evidence>
<dbReference type="InterPro" id="IPR043472">
    <property type="entry name" value="Macro_dom-like"/>
</dbReference>
<feature type="domain" description="Ubiquitin-like" evidence="45">
    <location>
        <begin position="798"/>
        <end position="909"/>
    </location>
</feature>
<dbReference type="GO" id="GO:0003727">
    <property type="term" value="F:single-stranded RNA binding"/>
    <property type="evidence" value="ECO:0007669"/>
    <property type="project" value="InterPro"/>
</dbReference>
<dbReference type="CDD" id="cd21831">
    <property type="entry name" value="betaCoV_Nsp8"/>
    <property type="match status" value="1"/>
</dbReference>
<dbReference type="Gene3D" id="2.40.10.10">
    <property type="entry name" value="Trypsin-like serine proteases"/>
    <property type="match status" value="2"/>
</dbReference>
<evidence type="ECO:0000256" key="29">
    <source>
        <dbReference type="ARBA" id="ARBA00022989"/>
    </source>
</evidence>
<dbReference type="Pfam" id="PF01831">
    <property type="entry name" value="Peptidase_C16"/>
    <property type="match status" value="1"/>
</dbReference>
<feature type="region of interest" description="Disordered" evidence="40">
    <location>
        <begin position="905"/>
        <end position="1046"/>
    </location>
</feature>
<dbReference type="GO" id="GO:0008242">
    <property type="term" value="F:omega peptidase activity"/>
    <property type="evidence" value="ECO:0007669"/>
    <property type="project" value="InterPro"/>
</dbReference>
<evidence type="ECO:0000256" key="1">
    <source>
        <dbReference type="ARBA" id="ARBA00000707"/>
    </source>
</evidence>
<evidence type="ECO:0000259" key="53">
    <source>
        <dbReference type="PROSITE" id="PS51989"/>
    </source>
</evidence>
<dbReference type="InterPro" id="IPR043612">
    <property type="entry name" value="CoV_NSP4_N"/>
</dbReference>
<dbReference type="CDD" id="cd21827">
    <property type="entry name" value="betaCoV_Nsp7"/>
    <property type="match status" value="1"/>
</dbReference>
<dbReference type="PROSITE" id="PS51944">
    <property type="entry name" value="COV_NSP3D_UBL"/>
    <property type="match status" value="1"/>
</dbReference>
<evidence type="ECO:0000256" key="10">
    <source>
        <dbReference type="ARBA" id="ARBA00022662"/>
    </source>
</evidence>
<evidence type="ECO:0000256" key="7">
    <source>
        <dbReference type="ARBA" id="ARBA00022603"/>
    </source>
</evidence>
<dbReference type="InterPro" id="IPR043477">
    <property type="entry name" value="Peptidase_C30_dom3_CoV"/>
</dbReference>
<dbReference type="SUPFAM" id="SSF140367">
    <property type="entry name" value="Coronavirus NSP7-like"/>
    <property type="match status" value="1"/>
</dbReference>
<name>A0AAT9T608_9NIDO</name>
<feature type="compositionally biased region" description="Acidic residues" evidence="40">
    <location>
        <begin position="907"/>
        <end position="1032"/>
    </location>
</feature>
<dbReference type="PROSITE" id="PS51943">
    <property type="entry name" value="COV_NSP3A_UBL"/>
    <property type="match status" value="1"/>
</dbReference>
<accession>A0AAT9T608</accession>
<dbReference type="InterPro" id="IPR043177">
    <property type="entry name" value="PLpro_N_sf_CoV"/>
</dbReference>
<evidence type="ECO:0000256" key="41">
    <source>
        <dbReference type="SAM" id="Phobius"/>
    </source>
</evidence>
<dbReference type="GO" id="GO:0019082">
    <property type="term" value="P:viral protein processing"/>
    <property type="evidence" value="ECO:0007669"/>
    <property type="project" value="InterPro"/>
</dbReference>
<keyword evidence="6" id="KW-0945">Host-virus interaction</keyword>
<evidence type="ECO:0000256" key="24">
    <source>
        <dbReference type="ARBA" id="ARBA00022830"/>
    </source>
</evidence>
<feature type="domain" description="CoV Nsp3 Y" evidence="54">
    <location>
        <begin position="2381"/>
        <end position="2747"/>
    </location>
</feature>
<dbReference type="InterPro" id="IPR032592">
    <property type="entry name" value="NSP3_NAB_bCoV"/>
</dbReference>
<keyword evidence="22" id="KW-0788">Thiol protease</keyword>
<keyword evidence="37" id="KW-0922">Interferon antiviral system evasion</keyword>
<dbReference type="FunFam" id="1.10.150.420:FF:000001">
    <property type="entry name" value="Replicase polyprotein"/>
    <property type="match status" value="1"/>
</dbReference>
<evidence type="ECO:0000256" key="28">
    <source>
        <dbReference type="ARBA" id="ARBA00022884"/>
    </source>
</evidence>
<evidence type="ECO:0000256" key="21">
    <source>
        <dbReference type="ARBA" id="ARBA00022801"/>
    </source>
</evidence>
<feature type="domain" description="Peptidase C16" evidence="42">
    <location>
        <begin position="1633"/>
        <end position="1893"/>
    </location>
</feature>
<dbReference type="PROSITE" id="PS51951">
    <property type="entry name" value="COV_NSP9_SSRNA_BD"/>
    <property type="match status" value="1"/>
</dbReference>
<dbReference type="InterPro" id="IPR037204">
    <property type="entry name" value="NSP7_sf_CoV"/>
</dbReference>
<dbReference type="GO" id="GO:0039520">
    <property type="term" value="P:symbiont-mediated activation of host autophagy"/>
    <property type="evidence" value="ECO:0007669"/>
    <property type="project" value="UniProtKB-KW"/>
</dbReference>
<dbReference type="Gene3D" id="3.40.50.11020">
    <property type="entry name" value="Replicase polyprotein, nucleic acid-binding domain"/>
    <property type="match status" value="1"/>
</dbReference>
<evidence type="ECO:0000256" key="25">
    <source>
        <dbReference type="ARBA" id="ARBA00022833"/>
    </source>
</evidence>
<dbReference type="CDD" id="cd21901">
    <property type="entry name" value="alpha_betaCoV_Nsp10"/>
    <property type="match status" value="1"/>
</dbReference>
<evidence type="ECO:0000256" key="37">
    <source>
        <dbReference type="ARBA" id="ARBA00023258"/>
    </source>
</evidence>
<evidence type="ECO:0000259" key="55">
    <source>
        <dbReference type="PROSITE" id="PS51993"/>
    </source>
</evidence>
<keyword evidence="13 41" id="KW-0812">Transmembrane</keyword>
<dbReference type="GO" id="GO:0006508">
    <property type="term" value="P:proteolysis"/>
    <property type="evidence" value="ECO:0007669"/>
    <property type="project" value="UniProtKB-KW"/>
</dbReference>
<dbReference type="InterPro" id="IPR047567">
    <property type="entry name" value="NSP3_G2M_bCoV"/>
</dbReference>
<dbReference type="InterPro" id="IPR043610">
    <property type="entry name" value="NSP6_CoV"/>
</dbReference>
<keyword evidence="10" id="KW-1130">Modulation of host ubiquitin pathway by virus</keyword>
<dbReference type="Gene3D" id="3.10.20.540">
    <property type="match status" value="1"/>
</dbReference>
<dbReference type="InterPro" id="IPR044371">
    <property type="entry name" value="Macro_X_NSP3-like"/>
</dbReference>
<dbReference type="PROSITE" id="PS51946">
    <property type="entry name" value="COV_NSP4C"/>
    <property type="match status" value="1"/>
</dbReference>
<dbReference type="GO" id="GO:0039579">
    <property type="term" value="P:symbiont-mediated suppression of host ISG15-protein conjugation"/>
    <property type="evidence" value="ECO:0007669"/>
    <property type="project" value="UniProtKB-KW"/>
</dbReference>
<evidence type="ECO:0000256" key="4">
    <source>
        <dbReference type="ARBA" id="ARBA00008087"/>
    </source>
</evidence>
<evidence type="ECO:0000256" key="5">
    <source>
        <dbReference type="ARBA" id="ARBA00022557"/>
    </source>
</evidence>
<feature type="domain" description="G2M" evidence="56">
    <location>
        <begin position="2018"/>
        <end position="2170"/>
    </location>
</feature>
<keyword evidence="29 41" id="KW-1133">Transmembrane helix</keyword>
<keyword evidence="25" id="KW-0862">Zinc</keyword>
<dbReference type="InterPro" id="IPR037230">
    <property type="entry name" value="NSP8_sf_CoV"/>
</dbReference>
<feature type="domain" description="CoV Nsp2 N-terminal" evidence="53">
    <location>
        <begin position="234"/>
        <end position="478"/>
    </location>
</feature>
<dbReference type="InterPro" id="IPR009003">
    <property type="entry name" value="Peptidase_S1_PA"/>
</dbReference>
<keyword evidence="20" id="KW-0833">Ubl conjugation pathway</keyword>
<dbReference type="GO" id="GO:0075523">
    <property type="term" value="P:viral translational frameshifting"/>
    <property type="evidence" value="ECO:0007669"/>
    <property type="project" value="UniProtKB-KW"/>
</dbReference>
<evidence type="ECO:0000259" key="56">
    <source>
        <dbReference type="PROSITE" id="PS51994"/>
    </source>
</evidence>
<dbReference type="SUPFAM" id="SSF143076">
    <property type="entry name" value="Coronavirus NSP8-like"/>
    <property type="match status" value="1"/>
</dbReference>
<dbReference type="Pfam" id="PF05409">
    <property type="entry name" value="Peptidase_C30"/>
    <property type="match status" value="1"/>
</dbReference>
<evidence type="ECO:0000256" key="6">
    <source>
        <dbReference type="ARBA" id="ARBA00022581"/>
    </source>
</evidence>
<protein>
    <submittedName>
        <fullName evidence="57">ORF1a protein</fullName>
    </submittedName>
</protein>
<feature type="domain" description="RdRp Nsp7 cofactor" evidence="49">
    <location>
        <begin position="3842"/>
        <end position="3930"/>
    </location>
</feature>
<dbReference type="Pfam" id="PF11963">
    <property type="entry name" value="B-CoV_A_NSP1"/>
    <property type="match status" value="1"/>
</dbReference>
<dbReference type="GO" id="GO:0039502">
    <property type="term" value="P:symbiont-mediated suppression of host type I interferon-mediated signaling pathway"/>
    <property type="evidence" value="ECO:0007669"/>
    <property type="project" value="UniProtKB-KW"/>
</dbReference>
<feature type="domain" description="Peptidase C30" evidence="44">
    <location>
        <begin position="3252"/>
        <end position="3554"/>
    </location>
</feature>
<feature type="transmembrane region" description="Helical" evidence="41">
    <location>
        <begin position="2349"/>
        <end position="2376"/>
    </location>
</feature>
<dbReference type="PROSITE" id="PS51154">
    <property type="entry name" value="MACRO"/>
    <property type="match status" value="1"/>
</dbReference>
<dbReference type="InterPro" id="IPR008740">
    <property type="entry name" value="Peptidase_C30_CoV"/>
</dbReference>
<dbReference type="CDD" id="cd21473">
    <property type="entry name" value="cv_Nsp4_TM"/>
    <property type="match status" value="1"/>
</dbReference>
<evidence type="ECO:0000256" key="13">
    <source>
        <dbReference type="ARBA" id="ARBA00022692"/>
    </source>
</evidence>
<dbReference type="PROSITE" id="PS51949">
    <property type="entry name" value="COV_NSP7"/>
    <property type="match status" value="1"/>
</dbReference>
<evidence type="ECO:0000259" key="49">
    <source>
        <dbReference type="PROSITE" id="PS51949"/>
    </source>
</evidence>
<dbReference type="GO" id="GO:0039595">
    <property type="term" value="P:symbiont-mediated degradation of host mRNA"/>
    <property type="evidence" value="ECO:0007669"/>
    <property type="project" value="UniProtKB-KW"/>
</dbReference>
<evidence type="ECO:0000259" key="51">
    <source>
        <dbReference type="PROSITE" id="PS51951"/>
    </source>
</evidence>
<evidence type="ECO:0000256" key="14">
    <source>
        <dbReference type="ARBA" id="ARBA00022722"/>
    </source>
</evidence>
<keyword evidence="35" id="KW-1095">Inhibition of host ISG15 by virus</keyword>
<evidence type="ECO:0000256" key="30">
    <source>
        <dbReference type="ARBA" id="ARBA00022995"/>
    </source>
</evidence>
<dbReference type="Pfam" id="PF19217">
    <property type="entry name" value="CoV_NSP4_N"/>
    <property type="match status" value="1"/>
</dbReference>
<dbReference type="InterPro" id="IPR043504">
    <property type="entry name" value="Peptidase_S1_PA_chymotrypsin"/>
</dbReference>
<evidence type="ECO:0000259" key="44">
    <source>
        <dbReference type="PROSITE" id="PS51442"/>
    </source>
</evidence>
<dbReference type="InterPro" id="IPR043611">
    <property type="entry name" value="CoV_NSP3_C"/>
</dbReference>
<dbReference type="Pfam" id="PF08717">
    <property type="entry name" value="CoV_NSP8"/>
    <property type="match status" value="1"/>
</dbReference>
<feature type="transmembrane region" description="Helical" evidence="41">
    <location>
        <begin position="3714"/>
        <end position="3737"/>
    </location>
</feature>
<dbReference type="InterPro" id="IPR014829">
    <property type="entry name" value="NSP8_CoV"/>
</dbReference>
<feature type="transmembrane region" description="Helical" evidence="41">
    <location>
        <begin position="3127"/>
        <end position="3147"/>
    </location>
</feature>
<keyword evidence="8" id="KW-1132">Decay of host mRNAs by virus</keyword>
<keyword evidence="17" id="KW-0688">Ribosomal frameshifting</keyword>
<evidence type="ECO:0000256" key="40">
    <source>
        <dbReference type="SAM" id="MobiDB-lite"/>
    </source>
</evidence>
<organism evidence="57">
    <name type="scientific">Pika coronavirus</name>
    <dbReference type="NCBI Taxonomy" id="3027598"/>
    <lineage>
        <taxon>Viruses</taxon>
        <taxon>Riboviria</taxon>
        <taxon>Orthornavirae</taxon>
        <taxon>Pisuviricota</taxon>
        <taxon>Pisoniviricetes</taxon>
        <taxon>Nidovirales</taxon>
        <taxon>Cornidovirineae</taxon>
        <taxon>Coronaviridae</taxon>
        <taxon>Coronavirinae</taxon>
    </lineage>
</organism>
<feature type="domain" description="Nucleic acid-binding" evidence="47">
    <location>
        <begin position="1907"/>
        <end position="2008"/>
    </location>
</feature>
<evidence type="ECO:0000256" key="17">
    <source>
        <dbReference type="ARBA" id="ARBA00022758"/>
    </source>
</evidence>
<evidence type="ECO:0000256" key="26">
    <source>
        <dbReference type="ARBA" id="ARBA00022870"/>
    </source>
</evidence>
<dbReference type="InterPro" id="IPR042570">
    <property type="entry name" value="NSP3_NAB_bCoV_sf"/>
</dbReference>
<feature type="transmembrane region" description="Helical" evidence="41">
    <location>
        <begin position="3067"/>
        <end position="3091"/>
    </location>
</feature>
<feature type="transmembrane region" description="Helical" evidence="41">
    <location>
        <begin position="3561"/>
        <end position="3583"/>
    </location>
</feature>
<dbReference type="Gene3D" id="1.10.8.370">
    <property type="entry name" value="nsp7 replicase"/>
    <property type="match status" value="1"/>
</dbReference>
<dbReference type="Gene3D" id="2.40.10.250">
    <property type="entry name" value="Replicase NSP9"/>
    <property type="match status" value="1"/>
</dbReference>
<dbReference type="PROSITE" id="PS51952">
    <property type="entry name" value="COV_EXON_MTASE_COACT"/>
    <property type="match status" value="1"/>
</dbReference>
<keyword evidence="34" id="KW-1035">Host cytoplasm</keyword>
<evidence type="ECO:0000256" key="12">
    <source>
        <dbReference type="ARBA" id="ARBA00022679"/>
    </source>
</evidence>
<dbReference type="InterPro" id="IPR032505">
    <property type="entry name" value="CoV_NSP4_C"/>
</dbReference>
<dbReference type="InterPro" id="IPR002705">
    <property type="entry name" value="Pept_C30/C16_B_coronavir"/>
</dbReference>
<dbReference type="InterPro" id="IPR043615">
    <property type="entry name" value="NSP2_N_CoV"/>
</dbReference>
<evidence type="ECO:0000256" key="27">
    <source>
        <dbReference type="ARBA" id="ARBA00022876"/>
    </source>
</evidence>
<evidence type="ECO:0000259" key="50">
    <source>
        <dbReference type="PROSITE" id="PS51950"/>
    </source>
</evidence>
<dbReference type="EMBL" id="OQ297730">
    <property type="protein sequence ID" value="WCZ56011.1"/>
    <property type="molecule type" value="Genomic_RNA"/>
</dbReference>
<feature type="transmembrane region" description="Helical" evidence="41">
    <location>
        <begin position="2196"/>
        <end position="2216"/>
    </location>
</feature>
<dbReference type="Gene3D" id="3.10.20.350">
    <property type="match status" value="1"/>
</dbReference>
<dbReference type="GO" id="GO:0019079">
    <property type="term" value="P:viral genome replication"/>
    <property type="evidence" value="ECO:0007669"/>
    <property type="project" value="InterPro"/>
</dbReference>
<evidence type="ECO:0000256" key="38">
    <source>
        <dbReference type="ARBA" id="ARBA00023280"/>
    </source>
</evidence>
<dbReference type="Gene3D" id="3.30.70.3540">
    <property type="entry name" value="Nsp8 replicase, head domain"/>
    <property type="match status" value="1"/>
</dbReference>
<feature type="domain" description="ExoN/MTase coactivator" evidence="52">
    <location>
        <begin position="4238"/>
        <end position="4375"/>
    </location>
</feature>
<evidence type="ECO:0000256" key="9">
    <source>
        <dbReference type="ARBA" id="ARBA00022632"/>
    </source>
</evidence>
<keyword evidence="38" id="KW-0899">Viral immunoevasion</keyword>
<dbReference type="Gene3D" id="6.10.140.2090">
    <property type="match status" value="1"/>
</dbReference>
<dbReference type="InterPro" id="IPR038083">
    <property type="entry name" value="NSP3A-like"/>
</dbReference>
<evidence type="ECO:0000256" key="35">
    <source>
        <dbReference type="ARBA" id="ARBA00023208"/>
    </source>
</evidence>
<dbReference type="GO" id="GO:0039648">
    <property type="term" value="P:symbiont-mediated perturbation of host ubiquitin-like protein modification"/>
    <property type="evidence" value="ECO:0007669"/>
    <property type="project" value="UniProtKB-KW"/>
</dbReference>
<dbReference type="Pfam" id="PF16251">
    <property type="entry name" value="bCoV_NAB"/>
    <property type="match status" value="1"/>
</dbReference>
<dbReference type="Pfam" id="PF08716">
    <property type="entry name" value="CoV_NSP7"/>
    <property type="match status" value="1"/>
</dbReference>
<dbReference type="InterPro" id="IPR049894">
    <property type="entry name" value="COV_NSP3_3ECTO"/>
</dbReference>
<dbReference type="Gene3D" id="1.10.1840.10">
    <property type="entry name" value="main proteinase (3clpro) structure, domain 3"/>
    <property type="match status" value="1"/>
</dbReference>
<dbReference type="PROSITE" id="PS51950">
    <property type="entry name" value="COV_NSP8"/>
    <property type="match status" value="1"/>
</dbReference>
<reference evidence="57" key="1">
    <citation type="journal article" date="2023" name="Nat. Commun.">
        <title>Virus diversity, wildlife-domestic animal circulation and potential zoonotic viruses of small mammals, pangolins and zoo animals.</title>
        <authorList>
            <person name="Cui X."/>
            <person name="Fan K."/>
            <person name="Liang X."/>
            <person name="Gong W."/>
            <person name="Chen W."/>
            <person name="He B."/>
            <person name="Chen X."/>
            <person name="Wang H."/>
            <person name="Wang X."/>
            <person name="Zhang P."/>
            <person name="Lu X."/>
            <person name="Chen R."/>
            <person name="Lin K."/>
            <person name="Liu J."/>
            <person name="Zhai J."/>
            <person name="Liu D.X."/>
            <person name="Shan F."/>
            <person name="Li Y."/>
            <person name="Chen R.A."/>
            <person name="Meng H."/>
            <person name="Li X."/>
            <person name="Mi S."/>
            <person name="Jiang J."/>
            <person name="Zhou N."/>
            <person name="Chen Z."/>
            <person name="Zou J.-J."/>
            <person name="Ge D."/>
            <person name="Yang Q."/>
            <person name="He K."/>
            <person name="Chen T."/>
            <person name="Wu Y.-J."/>
            <person name="Lu H."/>
            <person name="Irwin D.M."/>
            <person name="Shen X."/>
            <person name="Hu Y."/>
            <person name="Lu X."/>
            <person name="Ding C."/>
            <person name="Guan Y."/>
            <person name="Tu C."/>
            <person name="Shen Y."/>
        </authorList>
    </citation>
    <scope>NUCLEOTIDE SEQUENCE</scope>
    <source>
        <strain evidence="57">SC/C6-241.18/2021</strain>
    </source>
</reference>
<dbReference type="PROSITE" id="PS51945">
    <property type="entry name" value="BCOV_NSP3E_NAB"/>
    <property type="match status" value="1"/>
</dbReference>
<dbReference type="Gene3D" id="1.10.150.420">
    <property type="entry name" value="Coronavirus nonstructural protein 4 C-terminus"/>
    <property type="match status" value="1"/>
</dbReference>
<dbReference type="PROSITE" id="PS51994">
    <property type="entry name" value="BCOV_NSP3E_G2M"/>
    <property type="match status" value="1"/>
</dbReference>
<feature type="transmembrane region" description="Helical" evidence="41">
    <location>
        <begin position="3620"/>
        <end position="3640"/>
    </location>
</feature>
<evidence type="ECO:0000259" key="42">
    <source>
        <dbReference type="PROSITE" id="PS51124"/>
    </source>
</evidence>
<dbReference type="Pfam" id="PF09401">
    <property type="entry name" value="CoV_NSP10"/>
    <property type="match status" value="1"/>
</dbReference>
<feature type="domain" description="3Ecto" evidence="55">
    <location>
        <begin position="2234"/>
        <end position="2294"/>
    </location>
</feature>
<evidence type="ECO:0000259" key="47">
    <source>
        <dbReference type="PROSITE" id="PS51945"/>
    </source>
</evidence>
<dbReference type="InterPro" id="IPR043178">
    <property type="entry name" value="PLpro_thumb_sf_CoV"/>
</dbReference>
<keyword evidence="30" id="KW-1190">Host gene expression shutoff by virus</keyword>
<dbReference type="GO" id="GO:0004197">
    <property type="term" value="F:cysteine-type endopeptidase activity"/>
    <property type="evidence" value="ECO:0007669"/>
    <property type="project" value="InterPro"/>
</dbReference>
<keyword evidence="15" id="KW-0479">Metal-binding</keyword>
<dbReference type="Pfam" id="PF19218">
    <property type="entry name" value="CoV_NSP3_C"/>
    <property type="match status" value="1"/>
</dbReference>
<feature type="transmembrane region" description="Helical" evidence="41">
    <location>
        <begin position="3595"/>
        <end position="3613"/>
    </location>
</feature>
<dbReference type="Pfam" id="PF19213">
    <property type="entry name" value="CoV_NSP6"/>
    <property type="match status" value="1"/>
</dbReference>
<evidence type="ECO:0000259" key="45">
    <source>
        <dbReference type="PROSITE" id="PS51943"/>
    </source>
</evidence>
<dbReference type="InterPro" id="IPR014828">
    <property type="entry name" value="NSP7_CoV"/>
</dbReference>
<evidence type="ECO:0000259" key="52">
    <source>
        <dbReference type="PROSITE" id="PS51952"/>
    </source>
</evidence>
<dbReference type="GO" id="GO:0008270">
    <property type="term" value="F:zinc ion binding"/>
    <property type="evidence" value="ECO:0007669"/>
    <property type="project" value="UniProtKB-KW"/>
</dbReference>
<evidence type="ECO:0000256" key="18">
    <source>
        <dbReference type="ARBA" id="ARBA00022759"/>
    </source>
</evidence>
<dbReference type="PANTHER" id="PTHR11106">
    <property type="entry name" value="GANGLIOSIDE INDUCED DIFFERENTIATION ASSOCIATED PROTEIN 2-RELATED"/>
    <property type="match status" value="1"/>
</dbReference>
<feature type="transmembrane region" description="Helical" evidence="41">
    <location>
        <begin position="3030"/>
        <end position="3055"/>
    </location>
</feature>
<feature type="domain" description="Nsp4C" evidence="48">
    <location>
        <begin position="3154"/>
        <end position="3251"/>
    </location>
</feature>
<keyword evidence="11" id="KW-0645">Protease</keyword>
<dbReference type="Pfam" id="PF01661">
    <property type="entry name" value="Macro"/>
    <property type="match status" value="1"/>
</dbReference>
<evidence type="ECO:0000256" key="8">
    <source>
        <dbReference type="ARBA" id="ARBA00022616"/>
    </source>
</evidence>
<keyword evidence="12" id="KW-0808">Transferase</keyword>
<evidence type="ECO:0000256" key="33">
    <source>
        <dbReference type="ARBA" id="ARBA00023157"/>
    </source>
</evidence>
<keyword evidence="19 39" id="KW-0863">Zinc-finger</keyword>
<evidence type="ECO:0000256" key="11">
    <source>
        <dbReference type="ARBA" id="ARBA00022670"/>
    </source>
</evidence>
<keyword evidence="27" id="KW-1127">Modulation of host ubiquitin pathway by viral deubiquitinase</keyword>
<comment type="similarity">
    <text evidence="4">Belongs to the coronaviruses polyprotein 1ab family.</text>
</comment>
<evidence type="ECO:0000256" key="2">
    <source>
        <dbReference type="ARBA" id="ARBA00004301"/>
    </source>
</evidence>
<dbReference type="GO" id="GO:0039657">
    <property type="term" value="P:symbiont-mediated suppression of host gene expression"/>
    <property type="evidence" value="ECO:0007669"/>
    <property type="project" value="UniProtKB-KW"/>
</dbReference>
<feature type="domain" description="Nsp9 ssRNA-binding" evidence="51">
    <location>
        <begin position="4127"/>
        <end position="4237"/>
    </location>
</feature>
<dbReference type="GO" id="GO:0004843">
    <property type="term" value="F:cysteine-type deubiquitinase activity"/>
    <property type="evidence" value="ECO:0007669"/>
    <property type="project" value="UniProtKB-EC"/>
</dbReference>
<keyword evidence="36" id="KW-1262">Eukaryotic host gene expression shutoff by virus</keyword>
<keyword evidence="24" id="KW-1114">Inhibition of host interferon signaling pathway by virus</keyword>
<sequence length="4388" mass="492852">MVTPELLRRSWCELVQFGATVMEGSRTASAKLGSEVMGGVDRLATTMSVMRNEGIIPKYHAAVVCRRLYISLERKVLACGLHEIVYNDNPQSSVDDVIIALKSDNALFIKCNDLRAYCESGKAPKGAAVGLFNFKNGVRRLLPIIDGAVVGLKGHFQGWVIPLDIIPFKLCLFNPHILWFEEWYSTGDWERDNRSFHLDDLAEEIYERPKGKYSAKAYKSLCSWPNVVRCGKKLAFIDQFGCDATGGLHPAFQKYQDYSLSEMKDVVLKGHPDFDFVVAWSVSRTNVRMACQSAMTVKHIQYVAQAVADECGGVVQMHEPVHCFSNNALIKTAGFASLKFDSVQQMYGVGLSACNPMFLFGYIECQCGFEGWMAGNFCDGFRCVCNEVFDVEDLKAQSCGVLPQNPVVVGSCNDTFKMYGQDVVAFGGCVFKALHADTDFSVWVPIAWSVHEEFDGLVYTGVIGFEAIVVDTMQAVQAMYDDYKEVEIIPLNKSVEWHKQCLYNRGDMTLLLQELNSICQRRTEFQTVYGMKGLMPFVALNPLAQSYYYTLLVRNAQDLGSLISKMPASIAQSFKELGGVFVQNAFCAIAYVKERLIELKTLLGDLAAFVWKSIKQFFNACIEKTASAFAWLLYQLLNKQFVFVDNAIIFLQHIPDFAVKVVANFKKLVDVVFSTISAQFLKGFNAIQLAEQKVVVFGVQTYDVVCEKLKCLTNPANLMPKWLRGQATKVEIKNRCVEVLKTPVGCVGYKKPPPMMDSIVVIDDVYMCKKEEDYFPLVVSARDEIQALEVVFRVPCGGSVSFSDDVKVKYIEKEKKLTVSVSFDLDQNVDPILNQMCNKYVIDPDVELKEFNMLVRQQINSVLEGFAEKFQAIADFLDVLEEREIYLFNEDGDFVLSSSMICAFSAPDDDTPEGDVNDDDTPEGDVNDDDTPEGDVNDDDTPEGDVNDDDTPEGDINDDDTLEGDVNDDDTPEGDVNDDDTPEGDVNDDGTPEGDVNDDGTPEGDASDNDTPEGDVNDDAPEDDTPEGDANGDDTPQGDVNVTPDGGVHDECFEQVVDYDTICCCNTVFSVPHKTQTNCWLRSICVVFQSLSVKFKNVRVQSEWVCFCQQKPSKFLEVLQQLLPAHLITERGAYVADLVRFLLSRLEFEAHSVWLCTETCGARKILCDTEACVFYGSRIGLVCKCGSDMTCISMHVPFIAHFANGPTGLGTFTMQQNFVAACAVSNTQMHSYAVLLFDKFYAVDDKVFESTAEYFDVVFKSGFNFKMSTFEIAQLIGKSLTSNVVFINGNIIDVVKTLNADVVVNPANSSMKHGGGVARVIAKAAGDEFSQFTAKQVQDYGPCQEGDCYVSSGFDLCKTVLNVVGPDARNRGKQCYDVLSKAYSHLNGYECVVTPLISAGIFSIPTDVSLTYLLGTCINKVVLVNNNKSDFRIIDNLSLTDIVGTVEHARMLNKVRPTIYAKNVEEALFVNKLVVTTYDCLQNIVAFKHGLKLGDEQLVFVQSVYNSLPQGWKFVNQFVEKGVLCLFKNNVYQVCAEKGQFVVYTNNKKKVESLQNVKALLFDGFTEILVTVDGINFTSKTVRVGQKFGELFGECFIDTVCVTKTKITKKHNGKVVAVFENLNEDEQKQVEVAFDFNQKTLCKYYMLQSCNKWETVAVEGMFCFKQMQNNCFVNAACLLLQQVNLKFEFYQWQQAWLKFRAGQPHQFVNLVLASGDFVFGQPADARDFIRQVLKYAKLEKAVITYEAFCACKTSVYDVHGVDAIMPFGTVSLKNLLNGYEQPCACGMRMVHALAIDVPFLVCSAMPESANVKAATATIVFNDGAVGHYRVYFPHNEKLFDGANVKHKVKSDGFKFSDALYVDKKSFVRKTNSLLTEYVLDDVVHREYKPDLSSYHCVEGKYYTQKIIRADFKTFSPVAGVYNNFKLAGHDIADKLNQLLGFDETKEHQIYNITVWPNASGNVVVATEDLFVARYKKGCHTFGKPVVWPHDLSASLASLTYFNVVTLEGNNKFAVLPVEEAPPQRDEERAERKERFVVPLEGVKKHMVVKQSNVDLVFVDGKSDFKFVENFDYIHLLDMFIEGTKYIVKKANYLSVKYGIPTLKEFLRVGYKSVVLTADMLGLAKRDYLPKAAQVVKNYSKVCWSTVLWFCNLLHLTFNKKTTYYWSVTSKVTFKLFVEASAYLVKKLSIRYLYRGLMFVVLIFLLWFNFVFINVIFSDLYLPDLPVVGNVFGLGSEVASWKEYLGVRTLCDRYKDILTYDYSVCNKSSFCHLCLHGYDMLDDYAALDIVQYVRDVAVSTDLSEVYLLAFELFIAYLLYTVWYVPIISLILFQVFTTWVPELFMVDKVHWLVKIVIYLANLLPAHVFVRVYIVVAFVCKIFNFVRHVVSGCNKSGCLFCYKRSRATRVKCSTIVNGMVRYFDVIANGGTKFCEKHHWNCVDCSSFGVGHTFITQEAALELSKEFKRTVHATDKAFYMVDCVQCLGSITRLFYLKDGEHVYEDVDSSLFVNVDDLLHAKIKVLPNEFVVVFDGDNDKAACVNNSVFFAQSIYRPLLFVDKQLINTSNSGVKVAKAMLDVYVEQVLSVFEVDRKKVQKFLGECYEKLASLDLKQVLCDFIGEVKSLSSIEHNGLVIDVAETIISAVSMGVDVTMASFNNLIPSYIKQESIPVADLGVLIQHQCKSVQSNVARNSNVDCVWSHDVFKQLSADFQRQIRKACVKANIKFQLTLNNIEANVPILTTPFSLKGGRKASYLPAIIDVMLFLSVVVLGCMCFGLFSMLPTYHLEQSNYALPVYTDYRVIDNGVIREINVKDVCFANKFAAFPEWLQNTYGIEQFYNAKHCPIVVAVVDNIVGDEWFNVPTRVLRQGKTILHFLYYNLATDGVLCYTPHQVIQYKDFYASGCVLSSACTMFSDVEFGSRPFCYMEGVMQNATLYSQMKPHVKYALAKSKGYIRFPDILKEGLLRIVRTKSMQYCRIGLCEEAEEGLCINFNGSWVLNNDFYRNMPGTYCGRDMFDITWHIVSSFAKPVDFVSVSASSIAGAFIAIVVVFVVYYLIKLKRTFGDYTPVVVVNVLVWFINCVMVFVLQLYPILGVAYGVLYYYVTLYFPSEISVVMHLQWIIMYGTIMPYWYCCAYLVVTFSNHIMWLFSWCRKRPVRHDGIVTTFEDMALTTFLITKDIYVKLRNAVSDSTYQRYLSLYNKYRYYNGKMDTAAYREAACASLAKAMETFINNQGNDVLYQPPATSVSTSFLQSGIVKMVSPTSKVEPCVVSVSYGNMTLNGLWLDDKVYCPRHVICPRADMDDPDYDNLMCRVTLSGFTVTSYGLNLGVVSYVMKGAMLVLTVNMQNPKTPKYTFGTVKPGDSFTVLAVYNGIPQGAFQVVMRQSFTIKGSFLCGSCGSIGFITLADGIKFVYMHQLELSTGCHTGTDLEGKFYGNYRDAQCVQLPMEDKVQTANFMAWLYAAVFNNCRWFVTSDRLSADDFNLWCDANGFSTFSHDLVVDALASLTGVSVEQMLAAIKRLSSGFQGRMILGSHRFEDELTPLDVYQQCSGVKLQSKKRKTFAFTVNWLIATTTLFGCIFTAFMKWTIFMYFSLEWTSFMLAILCGVAFLMLFIKHKHLYLTMYLLPVFIMLLYTNFFFVYEDSIRSFAFSYIVKIWPHFDYSVKNEVFYIIIATTVLATLVMRSVGHDVFSMCILCSRLVTVLYSYYVGSELDYEVLLLVLSIFGNRNGTVLCSLILAKLMARTLDVYVPWFVDIPLFKVTLMCYLVVGYFACCYWGVLSLINKLFKVPLGVYSYKVSVQEMRYMNANNLRPPKNSWDAFLLNLRLFGVGGVPIIEISQIQSKLTDVKCANVVLLNCLQHLRIEANSKLWQYCSNLHNEILATSDLSVAFEKLAQLLTVLFATPAGVDTKLINTIEEVSDDLANNSVVMQSLQSEFVNMASFVEYEMAKKNLDEAKSSGCANAQQLKQLEKACNIAKSAYERDRAVARKLERMADLALTNMYKEARINDKKSKVVSALQTMLFSMVRKLDNQALNSILDNAVRGCVPLNSIPALTSNVLTIIIPDKSVFNQVIDNAYVTYAGNVWVIKSITDADGAVIQLADVSDACVWPLVVVADRYNETSTVMQNNELLPATLKTQLVNSGPDQSCNVPTQCYYNISNGARVIYAILSDTDGLKYTKILKDDNSVVVLELDPPCKFSVQDPIKGLKVKYLYFVKGCNNLARGWVLGTIASTVRLQAGNATEYASNSSILSLCAFSVDPKKTYIDYIKNGGAPITNCVKMLCDHAGSGMAITVKPEANITQDSYGGASVCLYCRSRVEHPDMDGICKLRGKFIQVPLGTKDPVLYVLTHDVCQVCGYWRDSGCSCVTGGVQLHTKDENFLNGFGVLV</sequence>
<keyword evidence="28" id="KW-0694">RNA-binding</keyword>
<keyword evidence="7" id="KW-0489">Methyltransferase</keyword>
<evidence type="ECO:0000256" key="16">
    <source>
        <dbReference type="ARBA" id="ARBA00022737"/>
    </source>
</evidence>
<feature type="domain" description="RdRp Nsp8 cofactor" evidence="50">
    <location>
        <begin position="3931"/>
        <end position="4126"/>
    </location>
</feature>
<dbReference type="InterPro" id="IPR047566">
    <property type="entry name" value="CoV_NSP3_Y"/>
</dbReference>
<dbReference type="SUPFAM" id="SSF101816">
    <property type="entry name" value="Replicase NSP9"/>
    <property type="match status" value="1"/>
</dbReference>
<dbReference type="InterPro" id="IPR002589">
    <property type="entry name" value="Macro_dom"/>
</dbReference>
<dbReference type="CDD" id="cd21898">
    <property type="entry name" value="betaCoV_Nsp9"/>
    <property type="match status" value="1"/>
</dbReference>
<keyword evidence="18" id="KW-0255">Endonuclease</keyword>
<evidence type="ECO:0000256" key="15">
    <source>
        <dbReference type="ARBA" id="ARBA00022723"/>
    </source>
</evidence>
<dbReference type="GO" id="GO:0008168">
    <property type="term" value="F:methyltransferase activity"/>
    <property type="evidence" value="ECO:0007669"/>
    <property type="project" value="UniProtKB-KW"/>
</dbReference>
<dbReference type="PROSITE" id="PS51989">
    <property type="entry name" value="COV_NSP2_N"/>
    <property type="match status" value="1"/>
</dbReference>
<keyword evidence="5" id="KW-1192">Host mRNA suppression by virus</keyword>
<dbReference type="InterPro" id="IPR036499">
    <property type="entry name" value="NSP9_sf_CoV"/>
</dbReference>
<dbReference type="InterPro" id="IPR036333">
    <property type="entry name" value="NSP10_sf_CoV"/>
</dbReference>
<dbReference type="SUPFAM" id="SSF159936">
    <property type="entry name" value="NSP3A-like"/>
    <property type="match status" value="1"/>
</dbReference>
<keyword evidence="14" id="KW-0540">Nuclease</keyword>
<keyword evidence="31" id="KW-1072">Activation of host autophagy by virus</keyword>
<evidence type="ECO:0000259" key="46">
    <source>
        <dbReference type="PROSITE" id="PS51944"/>
    </source>
</evidence>
<comment type="subcellular location">
    <subcellularLocation>
        <location evidence="3">Host cytoplasm</location>
        <location evidence="3">Host perinuclear region</location>
    </subcellularLocation>
    <subcellularLocation>
        <location evidence="2">Host membrane</location>
        <topology evidence="2">Multi-pass membrane protein</topology>
    </subcellularLocation>
</comment>
<evidence type="ECO:0000256" key="32">
    <source>
        <dbReference type="ARBA" id="ARBA00023136"/>
    </source>
</evidence>
<dbReference type="PANTHER" id="PTHR11106:SF27">
    <property type="entry name" value="MACRO DOMAIN-CONTAINING PROTEIN"/>
    <property type="match status" value="1"/>
</dbReference>